<dbReference type="FunFam" id="1.10.238.10:FF:000527">
    <property type="entry name" value="Calmodulin-3"/>
    <property type="match status" value="1"/>
</dbReference>
<dbReference type="InterPro" id="IPR050230">
    <property type="entry name" value="CALM/Myosin/TropC-like"/>
</dbReference>
<evidence type="ECO:0000313" key="7">
    <source>
        <dbReference type="EMBL" id="CAG9329652.1"/>
    </source>
</evidence>
<name>A0AAU9K1Y1_9CILI</name>
<protein>
    <recommendedName>
        <fullName evidence="1">Calmodulin</fullName>
    </recommendedName>
</protein>
<accession>A0AAU9K1Y1</accession>
<comment type="caution">
    <text evidence="7">The sequence shown here is derived from an EMBL/GenBank/DDBJ whole genome shotgun (WGS) entry which is preliminary data.</text>
</comment>
<dbReference type="AlphaFoldDB" id="A0AAU9K1Y1"/>
<dbReference type="InterPro" id="IPR018247">
    <property type="entry name" value="EF_Hand_1_Ca_BS"/>
</dbReference>
<dbReference type="EMBL" id="CAJZBQ010000048">
    <property type="protein sequence ID" value="CAG9329652.1"/>
    <property type="molecule type" value="Genomic_DNA"/>
</dbReference>
<dbReference type="InterPro" id="IPR011992">
    <property type="entry name" value="EF-hand-dom_pair"/>
</dbReference>
<evidence type="ECO:0000256" key="5">
    <source>
        <dbReference type="ARBA" id="ARBA00022990"/>
    </source>
</evidence>
<evidence type="ECO:0000256" key="2">
    <source>
        <dbReference type="ARBA" id="ARBA00022723"/>
    </source>
</evidence>
<dbReference type="PROSITE" id="PS50222">
    <property type="entry name" value="EF_HAND_2"/>
    <property type="match status" value="2"/>
</dbReference>
<organism evidence="7 8">
    <name type="scientific">Blepharisma stoltei</name>
    <dbReference type="NCBI Taxonomy" id="1481888"/>
    <lineage>
        <taxon>Eukaryota</taxon>
        <taxon>Sar</taxon>
        <taxon>Alveolata</taxon>
        <taxon>Ciliophora</taxon>
        <taxon>Postciliodesmatophora</taxon>
        <taxon>Heterotrichea</taxon>
        <taxon>Heterotrichida</taxon>
        <taxon>Blepharismidae</taxon>
        <taxon>Blepharisma</taxon>
    </lineage>
</organism>
<evidence type="ECO:0000256" key="3">
    <source>
        <dbReference type="ARBA" id="ARBA00022737"/>
    </source>
</evidence>
<dbReference type="GO" id="GO:0016460">
    <property type="term" value="C:myosin II complex"/>
    <property type="evidence" value="ECO:0007669"/>
    <property type="project" value="TreeGrafter"/>
</dbReference>
<dbReference type="InterPro" id="IPR002048">
    <property type="entry name" value="EF_hand_dom"/>
</dbReference>
<evidence type="ECO:0000313" key="8">
    <source>
        <dbReference type="Proteomes" id="UP001162131"/>
    </source>
</evidence>
<dbReference type="Gene3D" id="1.10.238.10">
    <property type="entry name" value="EF-hand"/>
    <property type="match status" value="2"/>
</dbReference>
<proteinExistence type="predicted"/>
<evidence type="ECO:0000259" key="6">
    <source>
        <dbReference type="PROSITE" id="PS50222"/>
    </source>
</evidence>
<dbReference type="PANTHER" id="PTHR23048:SF0">
    <property type="entry name" value="CALMODULIN LIKE 3"/>
    <property type="match status" value="1"/>
</dbReference>
<evidence type="ECO:0000256" key="4">
    <source>
        <dbReference type="ARBA" id="ARBA00022837"/>
    </source>
</evidence>
<dbReference type="Proteomes" id="UP001162131">
    <property type="component" value="Unassembled WGS sequence"/>
</dbReference>
<dbReference type="SMART" id="SM00054">
    <property type="entry name" value="EFh"/>
    <property type="match status" value="4"/>
</dbReference>
<keyword evidence="3" id="KW-0677">Repeat</keyword>
<sequence length="153" mass="17925">MSVSEFDEVNQGLRELKEVFDYFDKDRSGEIDSSELVQLLSCLGENPVEEEIQDMIDAMDEDKNGKISWAEFSKEFIRRRGKRDIDKEIQTLFGMFDRDETQIITKEGVYYMMNNVLKEKITMQDADDMIRVVSGSRGYITFEEFKKLMKDGI</sequence>
<keyword evidence="5" id="KW-0007">Acetylation</keyword>
<dbReference type="Pfam" id="PF13833">
    <property type="entry name" value="EF-hand_8"/>
    <property type="match status" value="1"/>
</dbReference>
<keyword evidence="8" id="KW-1185">Reference proteome</keyword>
<dbReference type="GO" id="GO:0005509">
    <property type="term" value="F:calcium ion binding"/>
    <property type="evidence" value="ECO:0007669"/>
    <property type="project" value="InterPro"/>
</dbReference>
<feature type="domain" description="EF-hand" evidence="6">
    <location>
        <begin position="11"/>
        <end position="46"/>
    </location>
</feature>
<dbReference type="PROSITE" id="PS00018">
    <property type="entry name" value="EF_HAND_1"/>
    <property type="match status" value="2"/>
</dbReference>
<evidence type="ECO:0000256" key="1">
    <source>
        <dbReference type="ARBA" id="ARBA00020786"/>
    </source>
</evidence>
<dbReference type="PANTHER" id="PTHR23048">
    <property type="entry name" value="MYOSIN LIGHT CHAIN 1, 3"/>
    <property type="match status" value="1"/>
</dbReference>
<keyword evidence="2" id="KW-0479">Metal-binding</keyword>
<gene>
    <name evidence="7" type="ORF">BSTOLATCC_MIC49276</name>
</gene>
<reference evidence="7" key="1">
    <citation type="submission" date="2021-09" db="EMBL/GenBank/DDBJ databases">
        <authorList>
            <consortium name="AG Swart"/>
            <person name="Singh M."/>
            <person name="Singh A."/>
            <person name="Seah K."/>
            <person name="Emmerich C."/>
        </authorList>
    </citation>
    <scope>NUCLEOTIDE SEQUENCE</scope>
    <source>
        <strain evidence="7">ATCC30299</strain>
    </source>
</reference>
<dbReference type="CDD" id="cd00051">
    <property type="entry name" value="EFh"/>
    <property type="match status" value="1"/>
</dbReference>
<feature type="domain" description="EF-hand" evidence="6">
    <location>
        <begin position="47"/>
        <end position="82"/>
    </location>
</feature>
<dbReference type="SUPFAM" id="SSF47473">
    <property type="entry name" value="EF-hand"/>
    <property type="match status" value="1"/>
</dbReference>
<keyword evidence="4" id="KW-0106">Calcium</keyword>
<dbReference type="Pfam" id="PF13499">
    <property type="entry name" value="EF-hand_7"/>
    <property type="match status" value="1"/>
</dbReference>